<evidence type="ECO:0000313" key="3">
    <source>
        <dbReference type="Proteomes" id="UP000663829"/>
    </source>
</evidence>
<reference evidence="1" key="1">
    <citation type="submission" date="2021-02" db="EMBL/GenBank/DDBJ databases">
        <authorList>
            <person name="Nowell W R."/>
        </authorList>
    </citation>
    <scope>NUCLEOTIDE SEQUENCE</scope>
</reference>
<dbReference type="Proteomes" id="UP000663829">
    <property type="component" value="Unassembled WGS sequence"/>
</dbReference>
<dbReference type="EMBL" id="CAJOBC010006663">
    <property type="protein sequence ID" value="CAF3906989.1"/>
    <property type="molecule type" value="Genomic_DNA"/>
</dbReference>
<dbReference type="Proteomes" id="UP000681722">
    <property type="component" value="Unassembled WGS sequence"/>
</dbReference>
<evidence type="ECO:0000313" key="1">
    <source>
        <dbReference type="EMBL" id="CAF1143389.1"/>
    </source>
</evidence>
<organism evidence="1 3">
    <name type="scientific">Didymodactylos carnosus</name>
    <dbReference type="NCBI Taxonomy" id="1234261"/>
    <lineage>
        <taxon>Eukaryota</taxon>
        <taxon>Metazoa</taxon>
        <taxon>Spiralia</taxon>
        <taxon>Gnathifera</taxon>
        <taxon>Rotifera</taxon>
        <taxon>Eurotatoria</taxon>
        <taxon>Bdelloidea</taxon>
        <taxon>Philodinida</taxon>
        <taxon>Philodinidae</taxon>
        <taxon>Didymodactylos</taxon>
    </lineage>
</organism>
<dbReference type="AlphaFoldDB" id="A0A814SD13"/>
<name>A0A814SD13_9BILA</name>
<sequence length="527" mass="62479">MGLTLGSSLPSELYDLIFLYLKSVDIIYSFFNLNDRFNNLIYPFLCGIDLSNIDEYALNKCCQTILPNIRHYIKAIKVDDKYIDTVFPLLSFSKIYPNLESVFISKVKNDGKYLSYLKLFKQLLNLKIYFDRIEDHKIVSNELCSNLFQSDCQIQTLFFSHVHVPIDLHIIQPCLSLRKLRIRLCSFDNVYVLLNNLPSIESVNIDIPHVKCNRKPQQQEQNDIEFNYAKNLPSTLSKLKHFEFYAIFTANYDYLELLLSHCCSHLEYLSLNLYIDQFIDGGRLEKKLLSRLTKLKVFHFCIRTPVVDNTLNIDDYIQTYKSSYWITNNHSILCFNQSLRNRYYCVFSLPYVFHEFTYVTNDLVNYRSNVNDNILLYNKQNKAKQITLHDSKVPYTLEFFQIIQKSFPRAMDLIFIVVPVRCLSDTLLNKELIIENVICLRFFPDQLDFQHFKRLLLMIPNVLMLCIPQRLLLDVLRNSQDSSFQQLQSIFDRIIRVCIRRRSFEYNALNNNRIKLFFPNAQLSEWR</sequence>
<dbReference type="OrthoDB" id="10077344at2759"/>
<protein>
    <recommendedName>
        <fullName evidence="4">F-box domain-containing protein</fullName>
    </recommendedName>
</protein>
<evidence type="ECO:0000313" key="2">
    <source>
        <dbReference type="EMBL" id="CAF3906989.1"/>
    </source>
</evidence>
<accession>A0A814SD13</accession>
<dbReference type="EMBL" id="CAJNOQ010006664">
    <property type="protein sequence ID" value="CAF1143389.1"/>
    <property type="molecule type" value="Genomic_DNA"/>
</dbReference>
<evidence type="ECO:0008006" key="4">
    <source>
        <dbReference type="Google" id="ProtNLM"/>
    </source>
</evidence>
<gene>
    <name evidence="1" type="ORF">GPM918_LOCUS20804</name>
    <name evidence="2" type="ORF">SRO942_LOCUS20800</name>
</gene>
<proteinExistence type="predicted"/>
<comment type="caution">
    <text evidence="1">The sequence shown here is derived from an EMBL/GenBank/DDBJ whole genome shotgun (WGS) entry which is preliminary data.</text>
</comment>
<keyword evidence="3" id="KW-1185">Reference proteome</keyword>